<gene>
    <name evidence="2" type="ORF">H9Q77_07725</name>
</gene>
<sequence length="444" mass="49686">MNCILGMIAFLSITVQAKGRVLDEPMAKEITGIGNYGIENPSKPIIDEAWQGNYVYFGEYDMDNDGKKEPVKYRVLSKCTTDFSGNDSTVKTMLLDCDNVFLPDGDKGMIFHELNYAVDDSKWNNSILREYLNNDFLTSSFSLQEQAAIANSVKENVAESDGDACDFQPQRWTALSGDKIFLLDAREVRNESYGYSNEQWGADNRGKICIQKPTMWEWWLRSEEEYPTLPENEGMGAGVIASKAVGCLFVNEYCGVSPVLNVRLSDILMVSIVEGTAGQTGAAYKLTLIDPAMKIRPEQSTNAQSEEQVTVPYRLTGADIDNATWVSVLFTKKDILTADGYYDAGEAIYIPNVDQDGKAVFSIPEEYRNKECGTDYHVYLIAENVNGEKETDYASKPVEIVYSKDHMVTVPQTGDAGGLLEKMYAVCFILFCIWMRRGKISLHR</sequence>
<dbReference type="Proteomes" id="UP000515981">
    <property type="component" value="Chromosome"/>
</dbReference>
<evidence type="ECO:0000259" key="1">
    <source>
        <dbReference type="Pfam" id="PF19789"/>
    </source>
</evidence>
<evidence type="ECO:0000313" key="2">
    <source>
        <dbReference type="EMBL" id="QNM03940.1"/>
    </source>
</evidence>
<name>A0A7G9FZF8_9FIRM</name>
<dbReference type="Pfam" id="PF19789">
    <property type="entry name" value="DUF6273"/>
    <property type="match status" value="1"/>
</dbReference>
<organism evidence="2 3">
    <name type="scientific">Simiaoa sunii</name>
    <dbReference type="NCBI Taxonomy" id="2763672"/>
    <lineage>
        <taxon>Bacteria</taxon>
        <taxon>Bacillati</taxon>
        <taxon>Bacillota</taxon>
        <taxon>Clostridia</taxon>
        <taxon>Lachnospirales</taxon>
        <taxon>Lachnospiraceae</taxon>
        <taxon>Simiaoa</taxon>
    </lineage>
</organism>
<reference evidence="2 3" key="1">
    <citation type="submission" date="2020-08" db="EMBL/GenBank/DDBJ databases">
        <authorList>
            <person name="Liu C."/>
            <person name="Sun Q."/>
        </authorList>
    </citation>
    <scope>NUCLEOTIDE SEQUENCE [LARGE SCALE GENOMIC DNA]</scope>
    <source>
        <strain evidence="2 3">NSJ-8</strain>
    </source>
</reference>
<dbReference type="EMBL" id="CP060633">
    <property type="protein sequence ID" value="QNM03940.1"/>
    <property type="molecule type" value="Genomic_DNA"/>
</dbReference>
<dbReference type="InterPro" id="IPR046240">
    <property type="entry name" value="DUF6273"/>
</dbReference>
<evidence type="ECO:0000313" key="3">
    <source>
        <dbReference type="Proteomes" id="UP000515981"/>
    </source>
</evidence>
<feature type="domain" description="DUF6273" evidence="1">
    <location>
        <begin position="117"/>
        <end position="223"/>
    </location>
</feature>
<proteinExistence type="predicted"/>
<accession>A0A7G9FZF8</accession>
<protein>
    <recommendedName>
        <fullName evidence="1">DUF6273 domain-containing protein</fullName>
    </recommendedName>
</protein>
<keyword evidence="3" id="KW-1185">Reference proteome</keyword>
<dbReference type="KEGG" id="ssun:H9Q77_07725"/>
<dbReference type="AlphaFoldDB" id="A0A7G9FZF8"/>